<dbReference type="InterPro" id="IPR004101">
    <property type="entry name" value="Mur_ligase_C"/>
</dbReference>
<evidence type="ECO:0000256" key="9">
    <source>
        <dbReference type="ARBA" id="ARBA00047493"/>
    </source>
</evidence>
<evidence type="ECO:0000256" key="2">
    <source>
        <dbReference type="ARBA" id="ARBA00013025"/>
    </source>
</evidence>
<dbReference type="SUPFAM" id="SSF53244">
    <property type="entry name" value="MurD-like peptide ligases, peptide-binding domain"/>
    <property type="match status" value="1"/>
</dbReference>
<evidence type="ECO:0000256" key="4">
    <source>
        <dbReference type="ARBA" id="ARBA00022723"/>
    </source>
</evidence>
<dbReference type="InterPro" id="IPR036615">
    <property type="entry name" value="Mur_ligase_C_dom_sf"/>
</dbReference>
<sequence>MNIIDGKSYEKAIEYINSLSQFVAGTGCERAEKLLERLGNPQDKLKVIHVAGSNGKGSVCAYLAGILQENGYKTGLFTSPHLIDERERIRINGMMITKEEFAEAYARVKAVEDELGKGSLAYFDYFLGIAFLVFLKQNVDICVIETGLGGRLDATNAVKNPVLDIIATISLEHTAILGDTIEKIAEEKSGIIKNNVPVVFIKDKKSVTDIIEKNAEDNNCEAYGVTQKDFQIIKNYGYCIDFSLNNMYYKNDCFTITTGAVYQVQNCSLALTAAEVLKKTGVVKLESNAVHKAVKKVQWHGRMEQIADNIYVDGAHNPEGIEALICSVSPITCGRKTILLFSVVNDKDYDRMIKSICDSNMFDYFVIAGIQGKRCLDDSCISDTFKKYTDKPVIDKINIKDAYESAAALRRDIDGVLFCTGSLYLVGEIMSIIK</sequence>
<feature type="domain" description="Mur ligase central" evidence="12">
    <location>
        <begin position="50"/>
        <end position="273"/>
    </location>
</feature>
<keyword evidence="4" id="KW-0479">Metal-binding</keyword>
<keyword evidence="6 10" id="KW-0067">ATP-binding</keyword>
<keyword evidence="7" id="KW-0460">Magnesium</keyword>
<keyword evidence="14" id="KW-1185">Reference proteome</keyword>
<dbReference type="PIRSF" id="PIRSF001563">
    <property type="entry name" value="Folylpolyglu_synth"/>
    <property type="match status" value="1"/>
</dbReference>
<accession>A0ABR7FW63</accession>
<name>A0ABR7FW63_9FIRM</name>
<evidence type="ECO:0000256" key="7">
    <source>
        <dbReference type="ARBA" id="ARBA00022842"/>
    </source>
</evidence>
<dbReference type="Pfam" id="PF08245">
    <property type="entry name" value="Mur_ligase_M"/>
    <property type="match status" value="1"/>
</dbReference>
<comment type="caution">
    <text evidence="13">The sequence shown here is derived from an EMBL/GenBank/DDBJ whole genome shotgun (WGS) entry which is preliminary data.</text>
</comment>
<dbReference type="InterPro" id="IPR013221">
    <property type="entry name" value="Mur_ligase_cen"/>
</dbReference>
<dbReference type="EC" id="6.3.2.17" evidence="2"/>
<evidence type="ECO:0000256" key="6">
    <source>
        <dbReference type="ARBA" id="ARBA00022840"/>
    </source>
</evidence>
<reference evidence="13 14" key="1">
    <citation type="submission" date="2020-08" db="EMBL/GenBank/DDBJ databases">
        <title>Genome public.</title>
        <authorList>
            <person name="Liu C."/>
            <person name="Sun Q."/>
        </authorList>
    </citation>
    <scope>NUCLEOTIDE SEQUENCE [LARGE SCALE GENOMIC DNA]</scope>
    <source>
        <strain evidence="13 14">NSJ-43</strain>
    </source>
</reference>
<keyword evidence="5 10" id="KW-0547">Nucleotide-binding</keyword>
<evidence type="ECO:0000256" key="10">
    <source>
        <dbReference type="PIRNR" id="PIRNR001563"/>
    </source>
</evidence>
<dbReference type="SUPFAM" id="SSF53623">
    <property type="entry name" value="MurD-like peptide ligases, catalytic domain"/>
    <property type="match status" value="1"/>
</dbReference>
<comment type="catalytic activity">
    <reaction evidence="9">
        <text>(6S)-5,6,7,8-tetrahydrofolyl-(gamma-L-Glu)(n) + L-glutamate + ATP = (6S)-5,6,7,8-tetrahydrofolyl-(gamma-L-Glu)(n+1) + ADP + phosphate + H(+)</text>
        <dbReference type="Rhea" id="RHEA:10580"/>
        <dbReference type="Rhea" id="RHEA-COMP:14738"/>
        <dbReference type="Rhea" id="RHEA-COMP:14740"/>
        <dbReference type="ChEBI" id="CHEBI:15378"/>
        <dbReference type="ChEBI" id="CHEBI:29985"/>
        <dbReference type="ChEBI" id="CHEBI:30616"/>
        <dbReference type="ChEBI" id="CHEBI:43474"/>
        <dbReference type="ChEBI" id="CHEBI:141005"/>
        <dbReference type="ChEBI" id="CHEBI:456216"/>
        <dbReference type="EC" id="6.3.2.17"/>
    </reaction>
</comment>
<dbReference type="Gene3D" id="3.40.1190.10">
    <property type="entry name" value="Mur-like, catalytic domain"/>
    <property type="match status" value="1"/>
</dbReference>
<evidence type="ECO:0000259" key="11">
    <source>
        <dbReference type="Pfam" id="PF02875"/>
    </source>
</evidence>
<dbReference type="PANTHER" id="PTHR11136:SF0">
    <property type="entry name" value="DIHYDROFOLATE SYNTHETASE-RELATED"/>
    <property type="match status" value="1"/>
</dbReference>
<protein>
    <recommendedName>
        <fullName evidence="2">tetrahydrofolate synthase</fullName>
        <ecNumber evidence="2">6.3.2.17</ecNumber>
    </recommendedName>
    <alternativeName>
        <fullName evidence="8">Tetrahydrofolylpolyglutamate synthase</fullName>
    </alternativeName>
</protein>
<evidence type="ECO:0000256" key="3">
    <source>
        <dbReference type="ARBA" id="ARBA00022598"/>
    </source>
</evidence>
<evidence type="ECO:0000259" key="12">
    <source>
        <dbReference type="Pfam" id="PF08245"/>
    </source>
</evidence>
<organism evidence="13 14">
    <name type="scientific">Lachnospira hominis</name>
    <name type="common">ex Liu et al. 2021</name>
    <dbReference type="NCBI Taxonomy" id="2763051"/>
    <lineage>
        <taxon>Bacteria</taxon>
        <taxon>Bacillati</taxon>
        <taxon>Bacillota</taxon>
        <taxon>Clostridia</taxon>
        <taxon>Lachnospirales</taxon>
        <taxon>Lachnospiraceae</taxon>
        <taxon>Lachnospira</taxon>
    </lineage>
</organism>
<dbReference type="InterPro" id="IPR036565">
    <property type="entry name" value="Mur-like_cat_sf"/>
</dbReference>
<dbReference type="InterPro" id="IPR001645">
    <property type="entry name" value="Folylpolyglutamate_synth"/>
</dbReference>
<gene>
    <name evidence="13" type="ORF">H8S01_00500</name>
</gene>
<dbReference type="RefSeq" id="WP_186835814.1">
    <property type="nucleotide sequence ID" value="NZ_JACOPD010000001.1"/>
</dbReference>
<dbReference type="Gene3D" id="3.90.190.20">
    <property type="entry name" value="Mur ligase, C-terminal domain"/>
    <property type="match status" value="1"/>
</dbReference>
<evidence type="ECO:0000256" key="1">
    <source>
        <dbReference type="ARBA" id="ARBA00008276"/>
    </source>
</evidence>
<evidence type="ECO:0000256" key="5">
    <source>
        <dbReference type="ARBA" id="ARBA00022741"/>
    </source>
</evidence>
<dbReference type="NCBIfam" id="TIGR01499">
    <property type="entry name" value="folC"/>
    <property type="match status" value="1"/>
</dbReference>
<evidence type="ECO:0000256" key="8">
    <source>
        <dbReference type="ARBA" id="ARBA00030592"/>
    </source>
</evidence>
<proteinExistence type="inferred from homology"/>
<keyword evidence="3 10" id="KW-0436">Ligase</keyword>
<dbReference type="Pfam" id="PF02875">
    <property type="entry name" value="Mur_ligase_C"/>
    <property type="match status" value="1"/>
</dbReference>
<dbReference type="PANTHER" id="PTHR11136">
    <property type="entry name" value="FOLYLPOLYGLUTAMATE SYNTHASE-RELATED"/>
    <property type="match status" value="1"/>
</dbReference>
<evidence type="ECO:0000313" key="14">
    <source>
        <dbReference type="Proteomes" id="UP000628463"/>
    </source>
</evidence>
<evidence type="ECO:0000313" key="13">
    <source>
        <dbReference type="EMBL" id="MBC5679447.1"/>
    </source>
</evidence>
<dbReference type="EMBL" id="JACOPD010000001">
    <property type="protein sequence ID" value="MBC5679447.1"/>
    <property type="molecule type" value="Genomic_DNA"/>
</dbReference>
<dbReference type="Proteomes" id="UP000628463">
    <property type="component" value="Unassembled WGS sequence"/>
</dbReference>
<feature type="domain" description="Mur ligase C-terminal" evidence="11">
    <location>
        <begin position="301"/>
        <end position="419"/>
    </location>
</feature>
<comment type="similarity">
    <text evidence="1 10">Belongs to the folylpolyglutamate synthase family.</text>
</comment>
<dbReference type="PROSITE" id="PS51257">
    <property type="entry name" value="PROKAR_LIPOPROTEIN"/>
    <property type="match status" value="1"/>
</dbReference>